<dbReference type="Proteomes" id="UP000492820">
    <property type="component" value="Unassembled WGS sequence"/>
</dbReference>
<organism evidence="1">
    <name type="scientific">Echinococcus granulosus</name>
    <name type="common">Hydatid tapeworm</name>
    <dbReference type="NCBI Taxonomy" id="6210"/>
    <lineage>
        <taxon>Eukaryota</taxon>
        <taxon>Metazoa</taxon>
        <taxon>Spiralia</taxon>
        <taxon>Lophotrochozoa</taxon>
        <taxon>Platyhelminthes</taxon>
        <taxon>Cestoda</taxon>
        <taxon>Eucestoda</taxon>
        <taxon>Cyclophyllidea</taxon>
        <taxon>Taeniidae</taxon>
        <taxon>Echinococcus</taxon>
        <taxon>Echinococcus granulosus group</taxon>
    </lineage>
</organism>
<dbReference type="EMBL" id="LK028579">
    <property type="protein sequence ID" value="CDS19378.1"/>
    <property type="molecule type" value="Genomic_DNA"/>
</dbReference>
<proteinExistence type="predicted"/>
<accession>A0A068WI02</accession>
<reference evidence="1 2" key="1">
    <citation type="journal article" date="2013" name="Nature">
        <title>The genomes of four tapeworm species reveal adaptations to parasitism.</title>
        <authorList>
            <person name="Tsai I.J."/>
            <person name="Zarowiecki M."/>
            <person name="Holroyd N."/>
            <person name="Garciarrubio A."/>
            <person name="Sanchez-Flores A."/>
            <person name="Brooks K.L."/>
            <person name="Tracey A."/>
            <person name="Bobes R.J."/>
            <person name="Fragoso G."/>
            <person name="Sciutto E."/>
            <person name="Aslett M."/>
            <person name="Beasley H."/>
            <person name="Bennett H.M."/>
            <person name="Cai J."/>
            <person name="Camicia F."/>
            <person name="Clark R."/>
            <person name="Cucher M."/>
            <person name="De Silva N."/>
            <person name="Day T.A."/>
            <person name="Deplazes P."/>
            <person name="Estrada K."/>
            <person name="Fernandez C."/>
            <person name="Holland P.W."/>
            <person name="Hou J."/>
            <person name="Hu S."/>
            <person name="Huckvale T."/>
            <person name="Hung S.S."/>
            <person name="Kamenetzky L."/>
            <person name="Keane J.A."/>
            <person name="Kiss F."/>
            <person name="Koziol U."/>
            <person name="Lambert O."/>
            <person name="Liu K."/>
            <person name="Luo X."/>
            <person name="Luo Y."/>
            <person name="Macchiaroli N."/>
            <person name="Nichol S."/>
            <person name="Paps J."/>
            <person name="Parkinson J."/>
            <person name="Pouchkina-Stantcheva N."/>
            <person name="Riddiford N."/>
            <person name="Rosenzvit M."/>
            <person name="Salinas G."/>
            <person name="Wasmuth J.D."/>
            <person name="Zamanian M."/>
            <person name="Zheng Y."/>
            <person name="Cai X."/>
            <person name="Soberon X."/>
            <person name="Olson P.D."/>
            <person name="Laclette J.P."/>
            <person name="Brehm K."/>
            <person name="Berriman M."/>
            <person name="Garciarrubio A."/>
            <person name="Bobes R.J."/>
            <person name="Fragoso G."/>
            <person name="Sanchez-Flores A."/>
            <person name="Estrada K."/>
            <person name="Cevallos M.A."/>
            <person name="Morett E."/>
            <person name="Gonzalez V."/>
            <person name="Portillo T."/>
            <person name="Ochoa-Leyva A."/>
            <person name="Jose M.V."/>
            <person name="Sciutto E."/>
            <person name="Landa A."/>
            <person name="Jimenez L."/>
            <person name="Valdes V."/>
            <person name="Carrero J.C."/>
            <person name="Larralde C."/>
            <person name="Morales-Montor J."/>
            <person name="Limon-Lason J."/>
            <person name="Soberon X."/>
            <person name="Laclette J.P."/>
        </authorList>
    </citation>
    <scope>NUCLEOTIDE SEQUENCE [LARGE SCALE GENOMIC DNA]</scope>
</reference>
<sequence length="65" mass="7283">MDTHDGRRNSPSIKSLNRTKLQIQLERQEGSVTLGSSILSVARQFGDWHGRLVGVSLLHRLRCNG</sequence>
<reference evidence="3" key="3">
    <citation type="submission" date="2020-10" db="UniProtKB">
        <authorList>
            <consortium name="WormBaseParasite"/>
        </authorList>
    </citation>
    <scope>IDENTIFICATION</scope>
</reference>
<protein>
    <submittedName>
        <fullName evidence="1 3">Expressed protein</fullName>
    </submittedName>
</protein>
<evidence type="ECO:0000313" key="1">
    <source>
        <dbReference type="EMBL" id="CDS19378.1"/>
    </source>
</evidence>
<reference evidence="1" key="2">
    <citation type="submission" date="2014-06" db="EMBL/GenBank/DDBJ databases">
        <authorList>
            <person name="Aslett M."/>
        </authorList>
    </citation>
    <scope>NUCLEOTIDE SEQUENCE</scope>
</reference>
<dbReference type="WBParaSite" id="EgrG_000467900">
    <property type="protein sequence ID" value="EgrG_000467900"/>
    <property type="gene ID" value="EgrG_000467900"/>
</dbReference>
<evidence type="ECO:0000313" key="2">
    <source>
        <dbReference type="Proteomes" id="UP000492820"/>
    </source>
</evidence>
<evidence type="ECO:0000313" key="3">
    <source>
        <dbReference type="WBParaSite" id="EgrG_000467900"/>
    </source>
</evidence>
<gene>
    <name evidence="1" type="ORF">EgrG_000467900</name>
</gene>
<name>A0A068WI02_ECHGR</name>
<dbReference type="AlphaFoldDB" id="A0A068WI02"/>